<evidence type="ECO:0000256" key="5">
    <source>
        <dbReference type="ARBA" id="ARBA00022516"/>
    </source>
</evidence>
<evidence type="ECO:0000256" key="12">
    <source>
        <dbReference type="ARBA" id="ARBA00023239"/>
    </source>
</evidence>
<evidence type="ECO:0000256" key="7">
    <source>
        <dbReference type="ARBA" id="ARBA00022832"/>
    </source>
</evidence>
<dbReference type="PANTHER" id="PTHR11035">
    <property type="entry name" value="VERY-LONG-CHAIN (3R)-3-HYDROXYACYL-COA DEHYDRATASE"/>
    <property type="match status" value="1"/>
</dbReference>
<keyword evidence="16" id="KW-1185">Reference proteome</keyword>
<comment type="similarity">
    <text evidence="3 14">Belongs to the very long-chain fatty acids dehydratase HACD family.</text>
</comment>
<comment type="subcellular location">
    <subcellularLocation>
        <location evidence="14">Endoplasmic reticulum membrane</location>
        <topology evidence="14">Multi-pass membrane protein</topology>
    </subcellularLocation>
    <subcellularLocation>
        <location evidence="1">Membrane</location>
        <topology evidence="1">Multi-pass membrane protein</topology>
    </subcellularLocation>
</comment>
<feature type="transmembrane region" description="Helical" evidence="14">
    <location>
        <begin position="146"/>
        <end position="163"/>
    </location>
</feature>
<keyword evidence="8 14" id="KW-1133">Transmembrane helix</keyword>
<keyword evidence="11 14" id="KW-0275">Fatty acid biosynthesis</keyword>
<evidence type="ECO:0000256" key="8">
    <source>
        <dbReference type="ARBA" id="ARBA00022989"/>
    </source>
</evidence>
<keyword evidence="12 14" id="KW-0456">Lyase</keyword>
<comment type="caution">
    <text evidence="15">The sequence shown here is derived from an EMBL/GenBank/DDBJ whole genome shotgun (WGS) entry which is preliminary data.</text>
</comment>
<evidence type="ECO:0000256" key="9">
    <source>
        <dbReference type="ARBA" id="ARBA00023098"/>
    </source>
</evidence>
<evidence type="ECO:0000256" key="4">
    <source>
        <dbReference type="ARBA" id="ARBA00013122"/>
    </source>
</evidence>
<keyword evidence="5 14" id="KW-0444">Lipid biosynthesis</keyword>
<evidence type="ECO:0000256" key="10">
    <source>
        <dbReference type="ARBA" id="ARBA00023136"/>
    </source>
</evidence>
<keyword evidence="7 14" id="KW-0276">Fatty acid metabolism</keyword>
<organism evidence="15 16">
    <name type="scientific">Lepraria finkii</name>
    <dbReference type="NCBI Taxonomy" id="1340010"/>
    <lineage>
        <taxon>Eukaryota</taxon>
        <taxon>Fungi</taxon>
        <taxon>Dikarya</taxon>
        <taxon>Ascomycota</taxon>
        <taxon>Pezizomycotina</taxon>
        <taxon>Lecanoromycetes</taxon>
        <taxon>OSLEUM clade</taxon>
        <taxon>Lecanoromycetidae</taxon>
        <taxon>Lecanorales</taxon>
        <taxon>Lecanorineae</taxon>
        <taxon>Stereocaulaceae</taxon>
        <taxon>Lepraria</taxon>
    </lineage>
</organism>
<dbReference type="Pfam" id="PF04387">
    <property type="entry name" value="PTPLA"/>
    <property type="match status" value="1"/>
</dbReference>
<dbReference type="PANTHER" id="PTHR11035:SF3">
    <property type="entry name" value="VERY-LONG-CHAIN (3R)-3-HYDROXYACYL-COA DEHYDRATASE"/>
    <property type="match status" value="1"/>
</dbReference>
<proteinExistence type="inferred from homology"/>
<comment type="pathway">
    <text evidence="2 14">Lipid metabolism; fatty acid biosynthesis.</text>
</comment>
<comment type="caution">
    <text evidence="14">Lacks conserved residue(s) required for the propagation of feature annotation.</text>
</comment>
<evidence type="ECO:0000256" key="14">
    <source>
        <dbReference type="RuleBase" id="RU363109"/>
    </source>
</evidence>
<gene>
    <name evidence="15" type="ORF">ABVK25_006756</name>
</gene>
<keyword evidence="6 14" id="KW-0812">Transmembrane</keyword>
<dbReference type="EMBL" id="JBHFEH010000023">
    <property type="protein sequence ID" value="KAL2053119.1"/>
    <property type="molecule type" value="Genomic_DNA"/>
</dbReference>
<evidence type="ECO:0000313" key="15">
    <source>
        <dbReference type="EMBL" id="KAL2053119.1"/>
    </source>
</evidence>
<evidence type="ECO:0000313" key="16">
    <source>
        <dbReference type="Proteomes" id="UP001590951"/>
    </source>
</evidence>
<keyword evidence="9 14" id="KW-0443">Lipid metabolism</keyword>
<evidence type="ECO:0000256" key="6">
    <source>
        <dbReference type="ARBA" id="ARBA00022692"/>
    </source>
</evidence>
<evidence type="ECO:0000256" key="1">
    <source>
        <dbReference type="ARBA" id="ARBA00004141"/>
    </source>
</evidence>
<comment type="catalytic activity">
    <reaction evidence="13 14">
        <text>a very-long-chain (3R)-3-hydroxyacyl-CoA = a very-long-chain (2E)-enoyl-CoA + H2O</text>
        <dbReference type="Rhea" id="RHEA:45812"/>
        <dbReference type="ChEBI" id="CHEBI:15377"/>
        <dbReference type="ChEBI" id="CHEBI:83728"/>
        <dbReference type="ChEBI" id="CHEBI:85440"/>
        <dbReference type="EC" id="4.2.1.134"/>
    </reaction>
</comment>
<feature type="transmembrane region" description="Helical" evidence="14">
    <location>
        <begin position="21"/>
        <end position="41"/>
    </location>
</feature>
<accession>A0ABR4B8C5</accession>
<evidence type="ECO:0000256" key="3">
    <source>
        <dbReference type="ARBA" id="ARBA00007811"/>
    </source>
</evidence>
<evidence type="ECO:0000256" key="2">
    <source>
        <dbReference type="ARBA" id="ARBA00005194"/>
    </source>
</evidence>
<dbReference type="InterPro" id="IPR007482">
    <property type="entry name" value="Tyr_Pase-like_PTPLA"/>
</dbReference>
<evidence type="ECO:0000256" key="13">
    <source>
        <dbReference type="ARBA" id="ARBA00036671"/>
    </source>
</evidence>
<protein>
    <recommendedName>
        <fullName evidence="4 14">Very-long-chain (3R)-3-hydroxyacyl-CoA dehydratase</fullName>
        <ecNumber evidence="4 14">4.2.1.134</ecNumber>
    </recommendedName>
</protein>
<keyword evidence="10 14" id="KW-0472">Membrane</keyword>
<dbReference type="EC" id="4.2.1.134" evidence="4 14"/>
<keyword evidence="14" id="KW-0256">Endoplasmic reticulum</keyword>
<feature type="transmembrane region" description="Helical" evidence="14">
    <location>
        <begin position="107"/>
        <end position="125"/>
    </location>
</feature>
<reference evidence="15 16" key="1">
    <citation type="submission" date="2024-09" db="EMBL/GenBank/DDBJ databases">
        <title>Rethinking Asexuality: The Enigmatic Case of Functional Sexual Genes in Lepraria (Stereocaulaceae).</title>
        <authorList>
            <person name="Doellman M."/>
            <person name="Sun Y."/>
            <person name="Barcenas-Pena A."/>
            <person name="Lumbsch H.T."/>
            <person name="Grewe F."/>
        </authorList>
    </citation>
    <scope>NUCLEOTIDE SEQUENCE [LARGE SCALE GENOMIC DNA]</scope>
    <source>
        <strain evidence="15 16">Grewe 0041</strain>
    </source>
</reference>
<name>A0ABR4B8C5_9LECA</name>
<sequence>MDTRTTPNRRQQTQYLIAYNLICAVLWTAVLGRVIFLVPLVGFENVAGGVGEFAKWTQTLAVLEIVHSALGIVRSPLPTTMMQVSSRLLLIWAVVNRYPAATAPSPFYSSMLLAWSVTEVIRYSYFVWNLRGNGVPGSVTWLRYNTFYVLYPIGIASECSLIWKASWVAEWPVWGVFWVVLGVYVPGSYILFTHMIAQRRKVMRGKGVEGGGDAESFELILTYKCAIQTCCSTDQESRRPQP</sequence>
<comment type="function">
    <text evidence="14">Catalyzes the third of the four reactions of the long-chain fatty acids elongation cycle. This endoplasmic reticulum-bound enzymatic process, allows the addition of two carbons to the chain of long- and very long-chain fatty acids/VLCFAs per cycle. This enzyme catalyzes the dehydration of the 3-hydroxyacyl-CoA intermediate into trans-2,3-enoyl-CoA, within each cycle of fatty acid elongation. Thereby, it participates to the production of VLCFAs of different chain lengths that are involved in multiple biological processes as precursors of membrane lipids and lipid mediators.</text>
</comment>
<evidence type="ECO:0000256" key="11">
    <source>
        <dbReference type="ARBA" id="ARBA00023160"/>
    </source>
</evidence>
<dbReference type="Proteomes" id="UP001590951">
    <property type="component" value="Unassembled WGS sequence"/>
</dbReference>
<feature type="transmembrane region" description="Helical" evidence="14">
    <location>
        <begin position="175"/>
        <end position="197"/>
    </location>
</feature>